<evidence type="ECO:0000256" key="24">
    <source>
        <dbReference type="ARBA" id="ARBA00048769"/>
    </source>
</evidence>
<dbReference type="GO" id="GO:0010181">
    <property type="term" value="F:FMN binding"/>
    <property type="evidence" value="ECO:0007669"/>
    <property type="project" value="InterPro"/>
</dbReference>
<dbReference type="PROSITE" id="PS00645">
    <property type="entry name" value="COMPLEX1_51K_2"/>
    <property type="match status" value="1"/>
</dbReference>
<dbReference type="Pfam" id="PF00003">
    <property type="entry name" value="7tm_3"/>
    <property type="match status" value="1"/>
</dbReference>
<keyword evidence="30" id="KW-1185">Reference proteome</keyword>
<feature type="region of interest" description="Disordered" evidence="26">
    <location>
        <begin position="49"/>
        <end position="68"/>
    </location>
</feature>
<evidence type="ECO:0000256" key="15">
    <source>
        <dbReference type="ARBA" id="ARBA00023014"/>
    </source>
</evidence>
<evidence type="ECO:0000256" key="12">
    <source>
        <dbReference type="ARBA" id="ARBA00022729"/>
    </source>
</evidence>
<evidence type="ECO:0000256" key="27">
    <source>
        <dbReference type="SAM" id="Phobius"/>
    </source>
</evidence>
<keyword evidence="19" id="KW-0325">Glycoprotein</keyword>
<dbReference type="Pfam" id="PF01094">
    <property type="entry name" value="ANF_receptor"/>
    <property type="match status" value="1"/>
</dbReference>
<evidence type="ECO:0000256" key="5">
    <source>
        <dbReference type="ARBA" id="ARBA00022402"/>
    </source>
</evidence>
<dbReference type="Gene3D" id="3.10.20.600">
    <property type="match status" value="1"/>
</dbReference>
<dbReference type="PROSITE" id="PS50259">
    <property type="entry name" value="G_PROTEIN_RECEP_F3_4"/>
    <property type="match status" value="1"/>
</dbReference>
<dbReference type="EMBL" id="PZQS01000004">
    <property type="protein sequence ID" value="PVD31809.1"/>
    <property type="molecule type" value="Genomic_DNA"/>
</dbReference>
<evidence type="ECO:0000256" key="20">
    <source>
        <dbReference type="ARBA" id="ARBA00023224"/>
    </source>
</evidence>
<dbReference type="OrthoDB" id="10056676at2759"/>
<keyword evidence="6" id="KW-1003">Cell membrane</keyword>
<feature type="transmembrane region" description="Helical" evidence="27">
    <location>
        <begin position="751"/>
        <end position="772"/>
    </location>
</feature>
<dbReference type="CDD" id="cd06366">
    <property type="entry name" value="PBP1_GABAb_receptor"/>
    <property type="match status" value="1"/>
</dbReference>
<feature type="transmembrane region" description="Helical" evidence="27">
    <location>
        <begin position="719"/>
        <end position="739"/>
    </location>
</feature>
<dbReference type="InterPro" id="IPR019575">
    <property type="entry name" value="Nuop51_4Fe4S-bd"/>
</dbReference>
<dbReference type="PRINTS" id="PR01176">
    <property type="entry name" value="GABABRECEPTR"/>
</dbReference>
<evidence type="ECO:0000256" key="21">
    <source>
        <dbReference type="ARBA" id="ARBA00030807"/>
    </source>
</evidence>
<evidence type="ECO:0000256" key="4">
    <source>
        <dbReference type="ARBA" id="ARBA00007523"/>
    </source>
</evidence>
<reference evidence="29 30" key="1">
    <citation type="submission" date="2018-04" db="EMBL/GenBank/DDBJ databases">
        <title>The genome of golden apple snail Pomacea canaliculata provides insight into stress tolerance and invasive adaptation.</title>
        <authorList>
            <person name="Liu C."/>
            <person name="Liu B."/>
            <person name="Ren Y."/>
            <person name="Zhang Y."/>
            <person name="Wang H."/>
            <person name="Li S."/>
            <person name="Jiang F."/>
            <person name="Yin L."/>
            <person name="Zhang G."/>
            <person name="Qian W."/>
            <person name="Fan W."/>
        </authorList>
    </citation>
    <scope>NUCLEOTIDE SEQUENCE [LARGE SCALE GENOMIC DNA]</scope>
    <source>
        <strain evidence="29">SZHN2017</strain>
        <tissue evidence="29">Muscle</tissue>
    </source>
</reference>
<dbReference type="SUPFAM" id="SSF142019">
    <property type="entry name" value="Nqo1 FMN-binding domain-like"/>
    <property type="match status" value="1"/>
</dbReference>
<evidence type="ECO:0000256" key="22">
    <source>
        <dbReference type="ARBA" id="ARBA00030999"/>
    </source>
</evidence>
<comment type="cofactor">
    <cofactor evidence="2">
        <name>[4Fe-4S] cluster</name>
        <dbReference type="ChEBI" id="CHEBI:49883"/>
    </cofactor>
</comment>
<evidence type="ECO:0000256" key="2">
    <source>
        <dbReference type="ARBA" id="ARBA00001966"/>
    </source>
</evidence>
<feature type="compositionally biased region" description="Polar residues" evidence="26">
    <location>
        <begin position="873"/>
        <end position="888"/>
    </location>
</feature>
<comment type="cofactor">
    <cofactor evidence="1">
        <name>FMN</name>
        <dbReference type="ChEBI" id="CHEBI:58210"/>
    </cofactor>
</comment>
<dbReference type="PRINTS" id="PR00248">
    <property type="entry name" value="GPCRMGR"/>
</dbReference>
<keyword evidence="11" id="KW-0479">Metal-binding</keyword>
<evidence type="ECO:0000256" key="26">
    <source>
        <dbReference type="SAM" id="MobiDB-lite"/>
    </source>
</evidence>
<evidence type="ECO:0000256" key="13">
    <source>
        <dbReference type="ARBA" id="ARBA00022989"/>
    </source>
</evidence>
<dbReference type="SUPFAM" id="SSF142984">
    <property type="entry name" value="Nqo1 middle domain-like"/>
    <property type="match status" value="1"/>
</dbReference>
<evidence type="ECO:0000256" key="25">
    <source>
        <dbReference type="ARBA" id="ARBA00073785"/>
    </source>
</evidence>
<dbReference type="Pfam" id="PF22461">
    <property type="entry name" value="SLBB_2"/>
    <property type="match status" value="1"/>
</dbReference>
<dbReference type="InterPro" id="IPR037225">
    <property type="entry name" value="Nuo51_FMN-bd_sf"/>
</dbReference>
<dbReference type="InterPro" id="IPR054765">
    <property type="entry name" value="SLBB_dom"/>
</dbReference>
<dbReference type="SUPFAM" id="SSF140490">
    <property type="entry name" value="Nqo1C-terminal domain-like"/>
    <property type="match status" value="1"/>
</dbReference>
<dbReference type="SUPFAM" id="SSF53822">
    <property type="entry name" value="Periplasmic binding protein-like I"/>
    <property type="match status" value="1"/>
</dbReference>
<evidence type="ECO:0000313" key="30">
    <source>
        <dbReference type="Proteomes" id="UP000245119"/>
    </source>
</evidence>
<dbReference type="Gene3D" id="3.40.50.2300">
    <property type="match status" value="2"/>
</dbReference>
<dbReference type="GO" id="GO:0005739">
    <property type="term" value="C:mitochondrion"/>
    <property type="evidence" value="ECO:0007669"/>
    <property type="project" value="GOC"/>
</dbReference>
<keyword evidence="20" id="KW-0807">Transducer</keyword>
<feature type="transmembrane region" description="Helical" evidence="27">
    <location>
        <begin position="621"/>
        <end position="641"/>
    </location>
</feature>
<dbReference type="InterPro" id="IPR037207">
    <property type="entry name" value="Nuop51_4Fe4S-bd_sf"/>
</dbReference>
<feature type="region of interest" description="Disordered" evidence="26">
    <location>
        <begin position="839"/>
        <end position="944"/>
    </location>
</feature>
<feature type="domain" description="G-protein coupled receptors family 3 profile" evidence="28">
    <location>
        <begin position="550"/>
        <end position="811"/>
    </location>
</feature>
<comment type="similarity">
    <text evidence="4">Belongs to the complex I 51 kDa subunit family.</text>
</comment>
<proteinExistence type="inferred from homology"/>
<dbReference type="NCBIfam" id="NF010120">
    <property type="entry name" value="PRK13596.1"/>
    <property type="match status" value="1"/>
</dbReference>
<dbReference type="InterPro" id="IPR011538">
    <property type="entry name" value="Nuo51_FMN-bd"/>
</dbReference>
<feature type="compositionally biased region" description="Polar residues" evidence="26">
    <location>
        <begin position="895"/>
        <end position="904"/>
    </location>
</feature>
<dbReference type="GO" id="GO:0004930">
    <property type="term" value="F:G protein-coupled receptor activity"/>
    <property type="evidence" value="ECO:0007669"/>
    <property type="project" value="UniProtKB-KW"/>
</dbReference>
<evidence type="ECO:0000256" key="3">
    <source>
        <dbReference type="ARBA" id="ARBA00004651"/>
    </source>
</evidence>
<keyword evidence="8" id="KW-0285">Flavoprotein</keyword>
<evidence type="ECO:0000256" key="1">
    <source>
        <dbReference type="ARBA" id="ARBA00001917"/>
    </source>
</evidence>
<keyword evidence="13 27" id="KW-1133">Transmembrane helix</keyword>
<feature type="compositionally biased region" description="Low complexity" evidence="26">
    <location>
        <begin position="49"/>
        <end position="58"/>
    </location>
</feature>
<evidence type="ECO:0000256" key="23">
    <source>
        <dbReference type="ARBA" id="ARBA00046881"/>
    </source>
</evidence>
<dbReference type="PRINTS" id="PR01177">
    <property type="entry name" value="GABAB1RECPTR"/>
</dbReference>
<protein>
    <recommendedName>
        <fullName evidence="25">Gamma-aminobutyric acid type B receptor subunit 2</fullName>
    </recommendedName>
    <alternativeName>
        <fullName evidence="21">Complex I-51kD</fullName>
    </alternativeName>
    <alternativeName>
        <fullName evidence="5">NADH dehydrogenase [ubiquinone] flavoprotein 1, mitochondrial</fullName>
    </alternativeName>
    <alternativeName>
        <fullName evidence="22">NADH-ubiquinone oxidoreductase 51 kDa subunit</fullName>
    </alternativeName>
</protein>
<evidence type="ECO:0000256" key="16">
    <source>
        <dbReference type="ARBA" id="ARBA00023040"/>
    </source>
</evidence>
<dbReference type="PANTHER" id="PTHR11780:SF10">
    <property type="entry name" value="NADH DEHYDROGENASE [UBIQUINONE] FLAVOPROTEIN 1, MITOCHONDRIAL"/>
    <property type="match status" value="1"/>
</dbReference>
<dbReference type="InterPro" id="IPR017978">
    <property type="entry name" value="GPCR_3_C"/>
</dbReference>
<keyword evidence="10 27" id="KW-0812">Transmembrane</keyword>
<keyword evidence="17 27" id="KW-0472">Membrane</keyword>
<evidence type="ECO:0000256" key="14">
    <source>
        <dbReference type="ARBA" id="ARBA00023004"/>
    </source>
</evidence>
<evidence type="ECO:0000256" key="10">
    <source>
        <dbReference type="ARBA" id="ARBA00022692"/>
    </source>
</evidence>
<feature type="transmembrane region" description="Helical" evidence="27">
    <location>
        <begin position="587"/>
        <end position="605"/>
    </location>
</feature>
<feature type="transmembrane region" description="Helical" evidence="27">
    <location>
        <begin position="550"/>
        <end position="575"/>
    </location>
</feature>
<evidence type="ECO:0000256" key="6">
    <source>
        <dbReference type="ARBA" id="ARBA00022475"/>
    </source>
</evidence>
<comment type="subcellular location">
    <subcellularLocation>
        <location evidence="3">Cell membrane</location>
        <topology evidence="3">Multi-pass membrane protein</topology>
    </subcellularLocation>
</comment>
<dbReference type="Pfam" id="PF01512">
    <property type="entry name" value="Complex1_51K"/>
    <property type="match status" value="1"/>
</dbReference>
<dbReference type="GO" id="GO:0046872">
    <property type="term" value="F:metal ion binding"/>
    <property type="evidence" value="ECO:0007669"/>
    <property type="project" value="UniProtKB-KW"/>
</dbReference>
<dbReference type="Gene3D" id="3.40.50.11540">
    <property type="entry name" value="NADH-ubiquinone oxidoreductase 51kDa subunit"/>
    <property type="match status" value="2"/>
</dbReference>
<dbReference type="InterPro" id="IPR028082">
    <property type="entry name" value="Peripla_BP_I"/>
</dbReference>
<sequence length="1403" mass="157058">MVPGWILRLSMARMVTKLYLRSPLKILFLLASAQTISTINESLFLSSPTSPAASTPLSVRQSTSGALTGGSESRLLVLGLFGKTGEYPAGTAFQMAAEMAVEDINKRADMLPGYTIELDTADTKCQSAEGVNEVYKRLYNKSATVLMVLGETCSHVTEITAQVSRKWNLVQITYSALSPTLSNKDVFPWFFRVVAPENVLSFVSVELFVHFNWTNVSVIQQNYQVFTTGVELMKKALEKSNIKLDYTENFDSDPRQAVRSMKNHDARIIYVACYEEQARQASCEAFNIEYYGPHIVWIFPGFYDRKWYLRRDVNCTVDEILQVIDGYFSVTSVNVDINEAMNDTISGWPTSEFDCRFCAHFHRLRQDAWMDDCQCDLHASLSGSNRAPLAYDAMWAVALALNGTLTDLLAEGRGHRLEEFTYENEAMAQLIFHNMKNTSFKGITGNISFSSSGDSMSTIVVRQFQRNSHYENGTFVKIAVYDDCPAEIVWSKETCQSTWSEGCSTAEVGMYNGCPEKMVWIDANIRWRDGKVPYSYKRTNYMWKPLPRQLYIGLSSMAAAGILLSFMFLAFNLICRKVRLIKMSSPNINNLILAGCLLVYCTIGMEDINAEGLRVLCYLRQYFLILGFSLAYGALFAKTWRVYEIMTASVRLKSKVLRDSRLFLTVGALVVVNLGVLVLRTVLDHITVVPVDVGNPIDVGEYAVQEQSLVCRSLYMEQFTAAILSLQALLILFGVFLAWQTRKTSIPELNDSRWIGMCIYNVVVLGSLGIIFTLTTTQPPHVNFLIQSVIVFAATTLTQCFIFVPKLLTYIQYRKVCKNKSGVLGIKTFHITTYTLPPRDQVTRQNTPDRHGSLTSDSGIVHDSVGEWPLNEGRQQASRTQSCPNPVTSDKGVQCQESSNGSWTTDKRSSVGNDPGMSTPGLSPSTIAKPHQKELGTQRQRCRRVSWPSTNDPVRLAYTIQANLFRLDIMHPDASNESRNQTWAPVTVFFRNNSTAQKPTPKVEKTKFGPLSDEDRIFTNLYGRHDWRLNGALSRGDWYKTKEILLKGHDWILKEITTSGLRGRGGAGFPTGMKWGFMNKPSDGRPKYLVVNADEGEPGTCKDREIIRHDPHKLIEGCLVAGRAMHACAAYIYIRGEFYNEACSLQVAIKEALIESIEGKQGKPRLKPPFPADIGVFGCPTTVSNVETVAVAPTICRRGGEWFASFGRERNRGTKLFNISGHVVNPTTVEEEMSIPLRELIERHSGGVIGGWDNLLAVIPGGSSTPLIPKSVCDDVLMDFDGLVQAQTALGTAAVIVMNKDADVVRCISRLIDFYKHESCGQCTPCREGVTWMMKIMQRFTSGNARKDEIDMLFELSKQIEGHTICALGDGAAWPVQGLIRHFRPELERRMEEYNKPKAVQTN</sequence>
<dbReference type="Proteomes" id="UP000245119">
    <property type="component" value="Linkage Group LG4"/>
</dbReference>
<evidence type="ECO:0000259" key="28">
    <source>
        <dbReference type="PROSITE" id="PS50259"/>
    </source>
</evidence>
<dbReference type="FunFam" id="1.20.1440.230:FF:000001">
    <property type="entry name" value="Mitochondrial NADH dehydrogenase flavoprotein 1"/>
    <property type="match status" value="1"/>
</dbReference>
<gene>
    <name evidence="29" type="ORF">C0Q70_07227</name>
</gene>
<comment type="subunit">
    <text evidence="23">Core subunit of respiratory chain NADH dehydrogenase (Complex I) which is composed of 45 different subunits. This is a component of the flavoprotein-sulfur (FP) fragment of the enzyme. Interacts with RAB5IF.</text>
</comment>
<comment type="catalytic activity">
    <reaction evidence="24">
        <text>a ubiquinone + NADH + 5 H(+)(in) = a ubiquinol + NAD(+) + 4 H(+)(out)</text>
        <dbReference type="Rhea" id="RHEA:29091"/>
        <dbReference type="Rhea" id="RHEA-COMP:9565"/>
        <dbReference type="Rhea" id="RHEA-COMP:9566"/>
        <dbReference type="ChEBI" id="CHEBI:15378"/>
        <dbReference type="ChEBI" id="CHEBI:16389"/>
        <dbReference type="ChEBI" id="CHEBI:17976"/>
        <dbReference type="ChEBI" id="CHEBI:57540"/>
        <dbReference type="ChEBI" id="CHEBI:57945"/>
        <dbReference type="EC" id="7.1.1.2"/>
    </reaction>
    <physiologicalReaction direction="left-to-right" evidence="24">
        <dbReference type="Rhea" id="RHEA:29092"/>
    </physiologicalReaction>
</comment>
<dbReference type="GO" id="GO:0051539">
    <property type="term" value="F:4 iron, 4 sulfur cluster binding"/>
    <property type="evidence" value="ECO:0007669"/>
    <property type="project" value="UniProtKB-KW"/>
</dbReference>
<dbReference type="FunFam" id="3.10.20.600:FF:000001">
    <property type="entry name" value="NADH dehydrogenase [ubiquinone] flavoprotein 1, mitochondrial"/>
    <property type="match status" value="1"/>
</dbReference>
<dbReference type="GO" id="GO:0005886">
    <property type="term" value="C:plasma membrane"/>
    <property type="evidence" value="ECO:0007669"/>
    <property type="project" value="UniProtKB-SubCell"/>
</dbReference>
<evidence type="ECO:0000256" key="9">
    <source>
        <dbReference type="ARBA" id="ARBA00022643"/>
    </source>
</evidence>
<dbReference type="InterPro" id="IPR001949">
    <property type="entry name" value="NADH-UbQ_OxRdtase_51kDa_CS"/>
</dbReference>
<feature type="transmembrane region" description="Helical" evidence="27">
    <location>
        <begin position="662"/>
        <end position="683"/>
    </location>
</feature>
<dbReference type="Gene3D" id="1.20.1440.230">
    <property type="entry name" value="NADH-ubiquinone oxidoreductase 51kDa subunit, iron-sulphur binding domain"/>
    <property type="match status" value="1"/>
</dbReference>
<evidence type="ECO:0000256" key="17">
    <source>
        <dbReference type="ARBA" id="ARBA00023136"/>
    </source>
</evidence>
<comment type="caution">
    <text evidence="29">The sequence shown here is derived from an EMBL/GenBank/DDBJ whole genome shotgun (WGS) entry which is preliminary data.</text>
</comment>
<dbReference type="FunFam" id="3.40.50.2300:FF:000063">
    <property type="entry name" value="Gamma-aminobutyric acid type B receptor subunit"/>
    <property type="match status" value="1"/>
</dbReference>
<accession>A0A2T7PEG1</accession>
<dbReference type="GO" id="GO:0008137">
    <property type="term" value="F:NADH dehydrogenase (ubiquinone) activity"/>
    <property type="evidence" value="ECO:0007669"/>
    <property type="project" value="UniProtKB-EC"/>
</dbReference>
<dbReference type="STRING" id="400727.A0A2T7PEG1"/>
<keyword evidence="9" id="KW-0288">FMN</keyword>
<keyword evidence="16" id="KW-0297">G-protein coupled receptor</keyword>
<dbReference type="PANTHER" id="PTHR11780">
    <property type="entry name" value="NADH-UBIQUINONE OXIDOREDUCTASE FLAVOPROTEIN 1 NDUFV1"/>
    <property type="match status" value="1"/>
</dbReference>
<dbReference type="InterPro" id="IPR000337">
    <property type="entry name" value="GPCR_3"/>
</dbReference>
<dbReference type="Pfam" id="PF10589">
    <property type="entry name" value="NADH_4Fe-4S"/>
    <property type="match status" value="1"/>
</dbReference>
<dbReference type="CDD" id="cd15047">
    <property type="entry name" value="7tmC_GABA-B-like"/>
    <property type="match status" value="1"/>
</dbReference>
<dbReference type="InterPro" id="IPR001828">
    <property type="entry name" value="ANF_lig-bd_rcpt"/>
</dbReference>
<keyword evidence="14" id="KW-0408">Iron</keyword>
<dbReference type="SMART" id="SM00928">
    <property type="entry name" value="NADH_4Fe-4S"/>
    <property type="match status" value="1"/>
</dbReference>
<dbReference type="InterPro" id="IPR050837">
    <property type="entry name" value="ComplexI_51kDa_subunit"/>
</dbReference>
<keyword evidence="12" id="KW-0732">Signal</keyword>
<evidence type="ECO:0000256" key="11">
    <source>
        <dbReference type="ARBA" id="ARBA00022723"/>
    </source>
</evidence>
<organism evidence="29 30">
    <name type="scientific">Pomacea canaliculata</name>
    <name type="common">Golden apple snail</name>
    <dbReference type="NCBI Taxonomy" id="400727"/>
    <lineage>
        <taxon>Eukaryota</taxon>
        <taxon>Metazoa</taxon>
        <taxon>Spiralia</taxon>
        <taxon>Lophotrochozoa</taxon>
        <taxon>Mollusca</taxon>
        <taxon>Gastropoda</taxon>
        <taxon>Caenogastropoda</taxon>
        <taxon>Architaenioglossa</taxon>
        <taxon>Ampullarioidea</taxon>
        <taxon>Ampullariidae</taxon>
        <taxon>Pomacea</taxon>
    </lineage>
</organism>
<keyword evidence="15" id="KW-0411">Iron-sulfur</keyword>
<evidence type="ECO:0000256" key="19">
    <source>
        <dbReference type="ARBA" id="ARBA00023180"/>
    </source>
</evidence>
<keyword evidence="18" id="KW-0675">Receptor</keyword>
<evidence type="ECO:0000256" key="18">
    <source>
        <dbReference type="ARBA" id="ARBA00023170"/>
    </source>
</evidence>
<name>A0A2T7PEG1_POMCA</name>
<dbReference type="GO" id="GO:0006120">
    <property type="term" value="P:mitochondrial electron transport, NADH to ubiquinone"/>
    <property type="evidence" value="ECO:0007669"/>
    <property type="project" value="UniProtKB-ARBA"/>
</dbReference>
<evidence type="ECO:0000313" key="29">
    <source>
        <dbReference type="EMBL" id="PVD31809.1"/>
    </source>
</evidence>
<keyword evidence="7" id="KW-0004">4Fe-4S</keyword>
<evidence type="ECO:0000256" key="7">
    <source>
        <dbReference type="ARBA" id="ARBA00022485"/>
    </source>
</evidence>
<feature type="transmembrane region" description="Helical" evidence="27">
    <location>
        <begin position="784"/>
        <end position="804"/>
    </location>
</feature>
<evidence type="ECO:0000256" key="8">
    <source>
        <dbReference type="ARBA" id="ARBA00022630"/>
    </source>
</evidence>